<evidence type="ECO:0000313" key="1">
    <source>
        <dbReference type="EMBL" id="KAF2632643.1"/>
    </source>
</evidence>
<reference evidence="1" key="1">
    <citation type="journal article" date="2020" name="Stud. Mycol.">
        <title>101 Dothideomycetes genomes: a test case for predicting lifestyles and emergence of pathogens.</title>
        <authorList>
            <person name="Haridas S."/>
            <person name="Albert R."/>
            <person name="Binder M."/>
            <person name="Bloem J."/>
            <person name="Labutti K."/>
            <person name="Salamov A."/>
            <person name="Andreopoulos B."/>
            <person name="Baker S."/>
            <person name="Barry K."/>
            <person name="Bills G."/>
            <person name="Bluhm B."/>
            <person name="Cannon C."/>
            <person name="Castanera R."/>
            <person name="Culley D."/>
            <person name="Daum C."/>
            <person name="Ezra D."/>
            <person name="Gonzalez J."/>
            <person name="Henrissat B."/>
            <person name="Kuo A."/>
            <person name="Liang C."/>
            <person name="Lipzen A."/>
            <person name="Lutzoni F."/>
            <person name="Magnuson J."/>
            <person name="Mondo S."/>
            <person name="Nolan M."/>
            <person name="Ohm R."/>
            <person name="Pangilinan J."/>
            <person name="Park H.-J."/>
            <person name="Ramirez L."/>
            <person name="Alfaro M."/>
            <person name="Sun H."/>
            <person name="Tritt A."/>
            <person name="Yoshinaga Y."/>
            <person name="Zwiers L.-H."/>
            <person name="Turgeon B."/>
            <person name="Goodwin S."/>
            <person name="Spatafora J."/>
            <person name="Crous P."/>
            <person name="Grigoriev I."/>
        </authorList>
    </citation>
    <scope>NUCLEOTIDE SEQUENCE</scope>
    <source>
        <strain evidence="1">CBS 525.71</strain>
    </source>
</reference>
<comment type="caution">
    <text evidence="1">The sequence shown here is derived from an EMBL/GenBank/DDBJ whole genome shotgun (WGS) entry which is preliminary data.</text>
</comment>
<evidence type="ECO:0000313" key="2">
    <source>
        <dbReference type="Proteomes" id="UP000799754"/>
    </source>
</evidence>
<name>A0ACB6SF76_9PLEO</name>
<protein>
    <submittedName>
        <fullName evidence="1">Uncharacterized protein</fullName>
    </submittedName>
</protein>
<accession>A0ACB6SF76</accession>
<proteinExistence type="predicted"/>
<gene>
    <name evidence="1" type="ORF">BU25DRAFT_79576</name>
</gene>
<organism evidence="1 2">
    <name type="scientific">Macroventuria anomochaeta</name>
    <dbReference type="NCBI Taxonomy" id="301207"/>
    <lineage>
        <taxon>Eukaryota</taxon>
        <taxon>Fungi</taxon>
        <taxon>Dikarya</taxon>
        <taxon>Ascomycota</taxon>
        <taxon>Pezizomycotina</taxon>
        <taxon>Dothideomycetes</taxon>
        <taxon>Pleosporomycetidae</taxon>
        <taxon>Pleosporales</taxon>
        <taxon>Pleosporineae</taxon>
        <taxon>Didymellaceae</taxon>
        <taxon>Macroventuria</taxon>
    </lineage>
</organism>
<sequence>MAPLTDGQLFGIEIATRASSIASILGSLFITSTFLYFPYFRKFNTRLIFYATWGNITTNIATFISISAIPNGPAKTTPLCEIQAFLIQWFMLADPFWVLCMALNVWRIFMIKNFDGRKLPDPEKWYILFAYGLPAITAFIYLIHDHNSGQRIMGPAILWCWVSKEFDWMRIVFFYGPMLILAGTAMSIHICVGFKVYKVKVELRKMVEESRRSSAQMSSGVLEDPFYTPKDTIVVTTKIERDIHAGDFMSRPATPGANQSWLTPPPSPRKSTTPPPTDASDTTRSPTPCCPSKSPGRYSLLVPLNPNSPHRHSKPLLIGRYRATAYSAPLASGDFATLPSPQVPVFQPTEHAAHLKRRRENAAAFAYFRVALLLFVALVVVWVPSSINRLYQIAHPDHPSYGLNVVSALVLPMQGFWNAVIYAQTTWPECKRAYATGMSKLKGDAVSKQPSNDSVRDESIKYNGIIESEGTEMSFEDKSELNASVQTV</sequence>
<keyword evidence="2" id="KW-1185">Reference proteome</keyword>
<dbReference type="Proteomes" id="UP000799754">
    <property type="component" value="Unassembled WGS sequence"/>
</dbReference>
<dbReference type="EMBL" id="MU006702">
    <property type="protein sequence ID" value="KAF2632643.1"/>
    <property type="molecule type" value="Genomic_DNA"/>
</dbReference>